<organism evidence="1 2">
    <name type="scientific">Candidatus Sulfobium mesophilum</name>
    <dbReference type="NCBI Taxonomy" id="2016548"/>
    <lineage>
        <taxon>Bacteria</taxon>
        <taxon>Pseudomonadati</taxon>
        <taxon>Nitrospirota</taxon>
        <taxon>Nitrospiria</taxon>
        <taxon>Nitrospirales</taxon>
        <taxon>Nitrospiraceae</taxon>
        <taxon>Candidatus Sulfobium</taxon>
    </lineage>
</organism>
<dbReference type="EMBL" id="OUUY01000143">
    <property type="protein sequence ID" value="SPQ02123.1"/>
    <property type="molecule type" value="Genomic_DNA"/>
</dbReference>
<proteinExistence type="predicted"/>
<keyword evidence="2" id="KW-1185">Reference proteome</keyword>
<accession>A0A2U3QL31</accession>
<evidence type="ECO:0000313" key="1">
    <source>
        <dbReference type="EMBL" id="SPQ02123.1"/>
    </source>
</evidence>
<dbReference type="Proteomes" id="UP000245125">
    <property type="component" value="Unassembled WGS sequence"/>
</dbReference>
<sequence>MPFKCKNMEGCYMYNLLTTSVRIIRLQPFLTGYCEDSVKYLECARYKLIEIGKEPPSDLLPDGKKLTA</sequence>
<reference evidence="2" key="1">
    <citation type="submission" date="2018-03" db="EMBL/GenBank/DDBJ databases">
        <authorList>
            <person name="Zecchin S."/>
        </authorList>
    </citation>
    <scope>NUCLEOTIDE SEQUENCE [LARGE SCALE GENOMIC DNA]</scope>
</reference>
<name>A0A2U3QL31_9BACT</name>
<gene>
    <name evidence="1" type="ORF">NBG4_910007</name>
</gene>
<protein>
    <submittedName>
        <fullName evidence="1">Uncharacterized protein</fullName>
    </submittedName>
</protein>
<evidence type="ECO:0000313" key="2">
    <source>
        <dbReference type="Proteomes" id="UP000245125"/>
    </source>
</evidence>
<dbReference type="AlphaFoldDB" id="A0A2U3QL31"/>